<dbReference type="AlphaFoldDB" id="A0AAV3ZDQ5"/>
<evidence type="ECO:0000313" key="1">
    <source>
        <dbReference type="EMBL" id="GFN92661.1"/>
    </source>
</evidence>
<protein>
    <submittedName>
        <fullName evidence="1">Growth hormone secretagogue receptor type 1-like</fullName>
    </submittedName>
</protein>
<dbReference type="Proteomes" id="UP000735302">
    <property type="component" value="Unassembled WGS sequence"/>
</dbReference>
<reference evidence="1 2" key="1">
    <citation type="journal article" date="2021" name="Elife">
        <title>Chloroplast acquisition without the gene transfer in kleptoplastic sea slugs, Plakobranchus ocellatus.</title>
        <authorList>
            <person name="Maeda T."/>
            <person name="Takahashi S."/>
            <person name="Yoshida T."/>
            <person name="Shimamura S."/>
            <person name="Takaki Y."/>
            <person name="Nagai Y."/>
            <person name="Toyoda A."/>
            <person name="Suzuki Y."/>
            <person name="Arimoto A."/>
            <person name="Ishii H."/>
            <person name="Satoh N."/>
            <person name="Nishiyama T."/>
            <person name="Hasebe M."/>
            <person name="Maruyama T."/>
            <person name="Minagawa J."/>
            <person name="Obokata J."/>
            <person name="Shigenobu S."/>
        </authorList>
    </citation>
    <scope>NUCLEOTIDE SEQUENCE [LARGE SCALE GENOMIC DNA]</scope>
</reference>
<keyword evidence="1" id="KW-0675">Receptor</keyword>
<name>A0AAV3ZDQ5_9GAST</name>
<accession>A0AAV3ZDQ5</accession>
<evidence type="ECO:0000313" key="2">
    <source>
        <dbReference type="Proteomes" id="UP000735302"/>
    </source>
</evidence>
<comment type="caution">
    <text evidence="1">The sequence shown here is derived from an EMBL/GenBank/DDBJ whole genome shotgun (WGS) entry which is preliminary data.</text>
</comment>
<dbReference type="EMBL" id="BLXT01002259">
    <property type="protein sequence ID" value="GFN92661.1"/>
    <property type="molecule type" value="Genomic_DNA"/>
</dbReference>
<proteinExistence type="predicted"/>
<keyword evidence="2" id="KW-1185">Reference proteome</keyword>
<gene>
    <name evidence="1" type="ORF">PoB_001916700</name>
</gene>
<organism evidence="1 2">
    <name type="scientific">Plakobranchus ocellatus</name>
    <dbReference type="NCBI Taxonomy" id="259542"/>
    <lineage>
        <taxon>Eukaryota</taxon>
        <taxon>Metazoa</taxon>
        <taxon>Spiralia</taxon>
        <taxon>Lophotrochozoa</taxon>
        <taxon>Mollusca</taxon>
        <taxon>Gastropoda</taxon>
        <taxon>Heterobranchia</taxon>
        <taxon>Euthyneura</taxon>
        <taxon>Panpulmonata</taxon>
        <taxon>Sacoglossa</taxon>
        <taxon>Placobranchoidea</taxon>
        <taxon>Plakobranchidae</taxon>
        <taxon>Plakobranchus</taxon>
    </lineage>
</organism>
<sequence length="184" mass="20574">MLVVGDAIVHLPVFGYDNTDAVGEWLIDLMNGSMTSLVSERSEPTYLYSRGVLFRPDIALVSTDFAESTTREIFSVRPQQQSQMETRDQALRNVHHDSMPISEVNEALNRVALYAARRGIPGELLHACRKAVMVPILKKGKSATAAESYGSVSLTSVICKTMGRMVNVRLYRYFEQSACLHKFQ</sequence>